<evidence type="ECO:0000256" key="5">
    <source>
        <dbReference type="ARBA" id="ARBA00022989"/>
    </source>
</evidence>
<feature type="transmembrane region" description="Helical" evidence="7">
    <location>
        <begin position="39"/>
        <end position="58"/>
    </location>
</feature>
<feature type="transmembrane region" description="Helical" evidence="7">
    <location>
        <begin position="12"/>
        <end position="33"/>
    </location>
</feature>
<feature type="transmembrane region" description="Helical" evidence="7">
    <location>
        <begin position="281"/>
        <end position="300"/>
    </location>
</feature>
<feature type="transmembrane region" description="Helical" evidence="7">
    <location>
        <begin position="94"/>
        <end position="112"/>
    </location>
</feature>
<dbReference type="AlphaFoldDB" id="A0A2P8EG30"/>
<gene>
    <name evidence="8" type="ORF">CLV30_101391</name>
</gene>
<proteinExistence type="inferred from homology"/>
<evidence type="ECO:0000256" key="2">
    <source>
        <dbReference type="ARBA" id="ARBA00007977"/>
    </source>
</evidence>
<evidence type="ECO:0000313" key="8">
    <source>
        <dbReference type="EMBL" id="PSL08419.1"/>
    </source>
</evidence>
<dbReference type="PANTHER" id="PTHR30106:SF2">
    <property type="entry name" value="UPF0324 INNER MEMBRANE PROTEIN YEIH"/>
    <property type="match status" value="1"/>
</dbReference>
<feature type="transmembrane region" description="Helical" evidence="7">
    <location>
        <begin position="255"/>
        <end position="275"/>
    </location>
</feature>
<feature type="transmembrane region" description="Helical" evidence="7">
    <location>
        <begin position="184"/>
        <end position="204"/>
    </location>
</feature>
<feature type="transmembrane region" description="Helical" evidence="7">
    <location>
        <begin position="210"/>
        <end position="234"/>
    </location>
</feature>
<comment type="caution">
    <text evidence="8">The sequence shown here is derived from an EMBL/GenBank/DDBJ whole genome shotgun (WGS) entry which is preliminary data.</text>
</comment>
<dbReference type="EMBL" id="PYGE01000001">
    <property type="protein sequence ID" value="PSL08419.1"/>
    <property type="molecule type" value="Genomic_DNA"/>
</dbReference>
<protein>
    <submittedName>
        <fullName evidence="8">Putative integral membrane protein (TIGR00698 family)</fullName>
    </submittedName>
</protein>
<dbReference type="PANTHER" id="PTHR30106">
    <property type="entry name" value="INNER MEMBRANE PROTEIN YEIH-RELATED"/>
    <property type="match status" value="1"/>
</dbReference>
<evidence type="ECO:0000256" key="1">
    <source>
        <dbReference type="ARBA" id="ARBA00004651"/>
    </source>
</evidence>
<reference evidence="8 9" key="1">
    <citation type="submission" date="2018-03" db="EMBL/GenBank/DDBJ databases">
        <title>Genomic Encyclopedia of Archaeal and Bacterial Type Strains, Phase II (KMG-II): from individual species to whole genera.</title>
        <authorList>
            <person name="Goeker M."/>
        </authorList>
    </citation>
    <scope>NUCLEOTIDE SEQUENCE [LARGE SCALE GENOMIC DNA]</scope>
    <source>
        <strain evidence="8 9">DSM 45211</strain>
    </source>
</reference>
<keyword evidence="4 7" id="KW-0812">Transmembrane</keyword>
<dbReference type="InterPro" id="IPR018383">
    <property type="entry name" value="UPF0324_pro"/>
</dbReference>
<feature type="transmembrane region" description="Helical" evidence="7">
    <location>
        <begin position="124"/>
        <end position="145"/>
    </location>
</feature>
<feature type="transmembrane region" description="Helical" evidence="7">
    <location>
        <begin position="70"/>
        <end position="88"/>
    </location>
</feature>
<accession>A0A2P8EG30</accession>
<dbReference type="GO" id="GO:0005886">
    <property type="term" value="C:plasma membrane"/>
    <property type="evidence" value="ECO:0007669"/>
    <property type="project" value="UniProtKB-SubCell"/>
</dbReference>
<keyword evidence="6 7" id="KW-0472">Membrane</keyword>
<dbReference type="Proteomes" id="UP000243528">
    <property type="component" value="Unassembled WGS sequence"/>
</dbReference>
<keyword evidence="5 7" id="KW-1133">Transmembrane helix</keyword>
<dbReference type="RefSeq" id="WP_106535471.1">
    <property type="nucleotide sequence ID" value="NZ_PYGE01000001.1"/>
</dbReference>
<evidence type="ECO:0000256" key="3">
    <source>
        <dbReference type="ARBA" id="ARBA00022475"/>
    </source>
</evidence>
<evidence type="ECO:0000313" key="9">
    <source>
        <dbReference type="Proteomes" id="UP000243528"/>
    </source>
</evidence>
<dbReference type="Pfam" id="PF03601">
    <property type="entry name" value="Cons_hypoth698"/>
    <property type="match status" value="1"/>
</dbReference>
<dbReference type="OrthoDB" id="9766798at2"/>
<organism evidence="8 9">
    <name type="scientific">Haloactinopolyspora alba</name>
    <dbReference type="NCBI Taxonomy" id="648780"/>
    <lineage>
        <taxon>Bacteria</taxon>
        <taxon>Bacillati</taxon>
        <taxon>Actinomycetota</taxon>
        <taxon>Actinomycetes</taxon>
        <taxon>Jiangellales</taxon>
        <taxon>Jiangellaceae</taxon>
        <taxon>Haloactinopolyspora</taxon>
    </lineage>
</organism>
<sequence length="334" mass="33143">MSGRSRVRAPGTWPAAAGLIGGIAVAYTVGALVDVVAPLIVAMVAGVVLRNVGVLGPAAQERMGAVTKRLLRAGVVLLGLQLAVPELIELSPAYLAVVAATVVVTFLGTVRLGRVFGVARERSMLLATGFSICGASAIVAMSGVVDSDEDDVATTVAMVTLYGSLAIAVFPLLQSPLGLGDDAFGVWVGASVHEVAQVVAAATVAGEAALVVAVLAKLGRVVLLAPLVTLVAMGQRRERAVSAPDAPRPSLLPPFVLGFLVMVAVRSTGIVPAGAVSAAEVATTLLLSGAMVGLGAGVHVRSLVRTGGRAAALGAASTVLAATVAYGGLVLAGG</sequence>
<evidence type="ECO:0000256" key="7">
    <source>
        <dbReference type="SAM" id="Phobius"/>
    </source>
</evidence>
<keyword evidence="9" id="KW-1185">Reference proteome</keyword>
<keyword evidence="3" id="KW-1003">Cell membrane</keyword>
<evidence type="ECO:0000256" key="4">
    <source>
        <dbReference type="ARBA" id="ARBA00022692"/>
    </source>
</evidence>
<comment type="subcellular location">
    <subcellularLocation>
        <location evidence="1">Cell membrane</location>
        <topology evidence="1">Multi-pass membrane protein</topology>
    </subcellularLocation>
</comment>
<feature type="transmembrane region" description="Helical" evidence="7">
    <location>
        <begin position="151"/>
        <end position="172"/>
    </location>
</feature>
<name>A0A2P8EG30_9ACTN</name>
<comment type="similarity">
    <text evidence="2">Belongs to the UPF0324 family.</text>
</comment>
<feature type="transmembrane region" description="Helical" evidence="7">
    <location>
        <begin position="312"/>
        <end position="332"/>
    </location>
</feature>
<evidence type="ECO:0000256" key="6">
    <source>
        <dbReference type="ARBA" id="ARBA00023136"/>
    </source>
</evidence>